<protein>
    <submittedName>
        <fullName evidence="1">Uncharacterized protein</fullName>
    </submittedName>
</protein>
<sequence length="58" mass="6175">MPGAPENNGILPVFGNASCIEVKEGKFTTPAGECVRYCPCSIFTQGFGCQFQAEDTGR</sequence>
<dbReference type="AlphaFoldDB" id="A0A0A9CLI8"/>
<accession>A0A0A9CLI8</accession>
<organism evidence="1">
    <name type="scientific">Arundo donax</name>
    <name type="common">Giant reed</name>
    <name type="synonym">Donax arundinaceus</name>
    <dbReference type="NCBI Taxonomy" id="35708"/>
    <lineage>
        <taxon>Eukaryota</taxon>
        <taxon>Viridiplantae</taxon>
        <taxon>Streptophyta</taxon>
        <taxon>Embryophyta</taxon>
        <taxon>Tracheophyta</taxon>
        <taxon>Spermatophyta</taxon>
        <taxon>Magnoliopsida</taxon>
        <taxon>Liliopsida</taxon>
        <taxon>Poales</taxon>
        <taxon>Poaceae</taxon>
        <taxon>PACMAD clade</taxon>
        <taxon>Arundinoideae</taxon>
        <taxon>Arundineae</taxon>
        <taxon>Arundo</taxon>
    </lineage>
</organism>
<reference evidence="1" key="1">
    <citation type="submission" date="2014-09" db="EMBL/GenBank/DDBJ databases">
        <authorList>
            <person name="Magalhaes I.L.F."/>
            <person name="Oliveira U."/>
            <person name="Santos F.R."/>
            <person name="Vidigal T.H.D.A."/>
            <person name="Brescovit A.D."/>
            <person name="Santos A.J."/>
        </authorList>
    </citation>
    <scope>NUCLEOTIDE SEQUENCE</scope>
    <source>
        <tissue evidence="1">Shoot tissue taken approximately 20 cm above the soil surface</tissue>
    </source>
</reference>
<evidence type="ECO:0000313" key="1">
    <source>
        <dbReference type="EMBL" id="JAD77124.1"/>
    </source>
</evidence>
<name>A0A0A9CLI8_ARUDO</name>
<proteinExistence type="predicted"/>
<reference evidence="1" key="2">
    <citation type="journal article" date="2015" name="Data Brief">
        <title>Shoot transcriptome of the giant reed, Arundo donax.</title>
        <authorList>
            <person name="Barrero R.A."/>
            <person name="Guerrero F.D."/>
            <person name="Moolhuijzen P."/>
            <person name="Goolsby J.A."/>
            <person name="Tidwell J."/>
            <person name="Bellgard S.E."/>
            <person name="Bellgard M.I."/>
        </authorList>
    </citation>
    <scope>NUCLEOTIDE SEQUENCE</scope>
    <source>
        <tissue evidence="1">Shoot tissue taken approximately 20 cm above the soil surface</tissue>
    </source>
</reference>
<dbReference type="EMBL" id="GBRH01220771">
    <property type="protein sequence ID" value="JAD77124.1"/>
    <property type="molecule type" value="Transcribed_RNA"/>
</dbReference>